<evidence type="ECO:0000256" key="7">
    <source>
        <dbReference type="ARBA" id="ARBA00023212"/>
    </source>
</evidence>
<dbReference type="GO" id="GO:0045504">
    <property type="term" value="F:dynein heavy chain binding"/>
    <property type="evidence" value="ECO:0007669"/>
    <property type="project" value="TreeGrafter"/>
</dbReference>
<organism evidence="14 17">
    <name type="scientific">Rotaria sordida</name>
    <dbReference type="NCBI Taxonomy" id="392033"/>
    <lineage>
        <taxon>Eukaryota</taxon>
        <taxon>Metazoa</taxon>
        <taxon>Spiralia</taxon>
        <taxon>Gnathifera</taxon>
        <taxon>Rotifera</taxon>
        <taxon>Eurotatoria</taxon>
        <taxon>Bdelloidea</taxon>
        <taxon>Philodinida</taxon>
        <taxon>Philodinidae</taxon>
        <taxon>Rotaria</taxon>
    </lineage>
</organism>
<evidence type="ECO:0000313" key="18">
    <source>
        <dbReference type="Proteomes" id="UP000663870"/>
    </source>
</evidence>
<evidence type="ECO:0000256" key="1">
    <source>
        <dbReference type="ARBA" id="ARBA00004611"/>
    </source>
</evidence>
<dbReference type="PROSITE" id="PS50082">
    <property type="entry name" value="WD_REPEATS_2"/>
    <property type="match status" value="1"/>
</dbReference>
<keyword evidence="4" id="KW-0677">Repeat</keyword>
<accession>A0A815WWV8</accession>
<gene>
    <name evidence="15" type="ORF">JXQ802_LOCUS57865</name>
    <name evidence="16" type="ORF">JXQ802_LOCUS57868</name>
    <name evidence="13" type="ORF">PYM288_LOCUS41261</name>
    <name evidence="14" type="ORF">PYM288_LOCUS41264</name>
</gene>
<keyword evidence="6" id="KW-0969">Cilium</keyword>
<evidence type="ECO:0000313" key="14">
    <source>
        <dbReference type="EMBL" id="CAF1549756.1"/>
    </source>
</evidence>
<dbReference type="GO" id="GO:0045503">
    <property type="term" value="F:dynein light chain binding"/>
    <property type="evidence" value="ECO:0007669"/>
    <property type="project" value="TreeGrafter"/>
</dbReference>
<keyword evidence="5" id="KW-0282">Flagellum</keyword>
<dbReference type="PROSITE" id="PS50294">
    <property type="entry name" value="WD_REPEATS_REGION"/>
    <property type="match status" value="1"/>
</dbReference>
<dbReference type="InterPro" id="IPR050687">
    <property type="entry name" value="Dynein_IC"/>
</dbReference>
<evidence type="ECO:0000256" key="12">
    <source>
        <dbReference type="PROSITE-ProRule" id="PRU00221"/>
    </source>
</evidence>
<evidence type="ECO:0000256" key="4">
    <source>
        <dbReference type="ARBA" id="ARBA00022737"/>
    </source>
</evidence>
<keyword evidence="2" id="KW-0963">Cytoplasm</keyword>
<evidence type="ECO:0000313" key="16">
    <source>
        <dbReference type="EMBL" id="CAF1672792.1"/>
    </source>
</evidence>
<sequence length="84" mass="9458">MISNSSYIGPVYRIAWSPIAKGVFLSSSADWTVSLWTTDRFQPCITFASRKKPVFDICWSPKSATIFCCANEEAVEVWDLSKNT</sequence>
<evidence type="ECO:0000313" key="17">
    <source>
        <dbReference type="Proteomes" id="UP000663854"/>
    </source>
</evidence>
<dbReference type="EMBL" id="CAJNOH010013857">
    <property type="protein sequence ID" value="CAF1549756.1"/>
    <property type="molecule type" value="Genomic_DNA"/>
</dbReference>
<keyword evidence="8" id="KW-0966">Cell projection</keyword>
<dbReference type="SMART" id="SM00320">
    <property type="entry name" value="WD40"/>
    <property type="match status" value="2"/>
</dbReference>
<dbReference type="PANTHER" id="PTHR12442:SF12">
    <property type="entry name" value="DYNEIN AXONEMAL INTERMEDIATE CHAIN 4"/>
    <property type="match status" value="1"/>
</dbReference>
<reference evidence="14" key="1">
    <citation type="submission" date="2021-02" db="EMBL/GenBank/DDBJ databases">
        <authorList>
            <person name="Nowell W R."/>
        </authorList>
    </citation>
    <scope>NUCLEOTIDE SEQUENCE</scope>
</reference>
<comment type="subcellular location">
    <subcellularLocation>
        <location evidence="1">Cytoplasm</location>
        <location evidence="1">Cytoskeleton</location>
        <location evidence="1">Flagellum axoneme</location>
    </subcellularLocation>
    <subcellularLocation>
        <location evidence="9">Dynein axonemal particle</location>
    </subcellularLocation>
</comment>
<evidence type="ECO:0000256" key="9">
    <source>
        <dbReference type="ARBA" id="ARBA00024190"/>
    </source>
</evidence>
<keyword evidence="18" id="KW-1185">Reference proteome</keyword>
<dbReference type="GO" id="GO:0003341">
    <property type="term" value="P:cilium movement"/>
    <property type="evidence" value="ECO:0007669"/>
    <property type="project" value="TreeGrafter"/>
</dbReference>
<dbReference type="EMBL" id="CAJNOH010013855">
    <property type="protein sequence ID" value="CAF1549723.1"/>
    <property type="molecule type" value="Genomic_DNA"/>
</dbReference>
<feature type="repeat" description="WD" evidence="12">
    <location>
        <begin position="47"/>
        <end position="84"/>
    </location>
</feature>
<comment type="caution">
    <text evidence="14">The sequence shown here is derived from an EMBL/GenBank/DDBJ whole genome shotgun (WGS) entry which is preliminary data.</text>
</comment>
<evidence type="ECO:0000313" key="13">
    <source>
        <dbReference type="EMBL" id="CAF1549723.1"/>
    </source>
</evidence>
<proteinExistence type="predicted"/>
<evidence type="ECO:0000256" key="2">
    <source>
        <dbReference type="ARBA" id="ARBA00022490"/>
    </source>
</evidence>
<evidence type="ECO:0000313" key="15">
    <source>
        <dbReference type="EMBL" id="CAF1672770.1"/>
    </source>
</evidence>
<evidence type="ECO:0000256" key="10">
    <source>
        <dbReference type="ARBA" id="ARBA00040002"/>
    </source>
</evidence>
<dbReference type="InterPro" id="IPR036322">
    <property type="entry name" value="WD40_repeat_dom_sf"/>
</dbReference>
<dbReference type="EMBL" id="CAJNOL010015747">
    <property type="protein sequence ID" value="CAF1672770.1"/>
    <property type="molecule type" value="Genomic_DNA"/>
</dbReference>
<dbReference type="Proteomes" id="UP000663854">
    <property type="component" value="Unassembled WGS sequence"/>
</dbReference>
<dbReference type="Pfam" id="PF00400">
    <property type="entry name" value="WD40"/>
    <property type="match status" value="2"/>
</dbReference>
<dbReference type="EMBL" id="CAJNOL010015751">
    <property type="protein sequence ID" value="CAF1672792.1"/>
    <property type="molecule type" value="Genomic_DNA"/>
</dbReference>
<dbReference type="Gene3D" id="2.130.10.10">
    <property type="entry name" value="YVTN repeat-like/Quinoprotein amine dehydrogenase"/>
    <property type="match status" value="1"/>
</dbReference>
<evidence type="ECO:0000256" key="8">
    <source>
        <dbReference type="ARBA" id="ARBA00023273"/>
    </source>
</evidence>
<dbReference type="InterPro" id="IPR001680">
    <property type="entry name" value="WD40_rpt"/>
</dbReference>
<evidence type="ECO:0000256" key="3">
    <source>
        <dbReference type="ARBA" id="ARBA00022574"/>
    </source>
</evidence>
<evidence type="ECO:0000256" key="11">
    <source>
        <dbReference type="ARBA" id="ARBA00041557"/>
    </source>
</evidence>
<dbReference type="InterPro" id="IPR015943">
    <property type="entry name" value="WD40/YVTN_repeat-like_dom_sf"/>
</dbReference>
<dbReference type="PANTHER" id="PTHR12442">
    <property type="entry name" value="DYNEIN INTERMEDIATE CHAIN"/>
    <property type="match status" value="1"/>
</dbReference>
<dbReference type="Proteomes" id="UP000663870">
    <property type="component" value="Unassembled WGS sequence"/>
</dbReference>
<evidence type="ECO:0000256" key="5">
    <source>
        <dbReference type="ARBA" id="ARBA00022846"/>
    </source>
</evidence>
<name>A0A815WWV8_9BILA</name>
<feature type="non-terminal residue" evidence="14">
    <location>
        <position position="1"/>
    </location>
</feature>
<dbReference type="GO" id="GO:0120293">
    <property type="term" value="C:dynein axonemal particle"/>
    <property type="evidence" value="ECO:0007669"/>
    <property type="project" value="UniProtKB-SubCell"/>
</dbReference>
<keyword evidence="3 12" id="KW-0853">WD repeat</keyword>
<protein>
    <recommendedName>
        <fullName evidence="10">Dynein axonemal intermediate chain 4</fullName>
    </recommendedName>
    <alternativeName>
        <fullName evidence="11">WD repeat-containing protein 78</fullName>
    </alternativeName>
</protein>
<keyword evidence="7" id="KW-0206">Cytoskeleton</keyword>
<dbReference type="AlphaFoldDB" id="A0A815WWV8"/>
<evidence type="ECO:0000256" key="6">
    <source>
        <dbReference type="ARBA" id="ARBA00023069"/>
    </source>
</evidence>
<dbReference type="GO" id="GO:0005858">
    <property type="term" value="C:axonemal dynein complex"/>
    <property type="evidence" value="ECO:0007669"/>
    <property type="project" value="TreeGrafter"/>
</dbReference>
<dbReference type="SUPFAM" id="SSF50978">
    <property type="entry name" value="WD40 repeat-like"/>
    <property type="match status" value="1"/>
</dbReference>